<dbReference type="Pfam" id="PF18986">
    <property type="entry name" value="DUF5719"/>
    <property type="match status" value="1"/>
</dbReference>
<sequence length="541" mass="53425">MMSVRLPRGVRTAVAGSTAVVAVAALGAVALLGDQWAQGWTGAEQRAVAAGTRTVAVAPAEQVRVCPEPVALPDGADVGDSAFAAAPVPTHDDLGAVVLSGAEGSDDAAPRSTALDGSEPGGLGQSRADGVRVLRATPVTGRAFRLAGTLTSVTTQGDLRGLAAGECAAPSTSQWLVGGRTTVGATTTLRVQNPTERPATVTLDAFGPSGKVALGGGGTFTVAAHAQVTTRLEAVAPEQERLVVHVASTGARVTADLQTQGIEGLVPAGVDLVTAGASPRTALAVGAVVSHGEAVDDPHAPRLRLLAPGEDDGAARIRVYGPSGEVTLRGADAVDLRAGVVTDVPLGGLPAGSYTVVVDADVPVVGGGRFDRPGAQPEDSVVSGTPYDVAWSRAQGVPAVAASAAEAPLGQLALTSGARAGLVLTGVPADRGPDVDPQGVARVRVVTYDAEGAELAARDVEVPAGTSVALAAASLSPGKAPAAVRVDRAQEPGDAGVGVTWSAVLVADDGTGTRRTLVSALAPTGAVTAAGDVEVRSVDAG</sequence>
<dbReference type="InterPro" id="IPR043777">
    <property type="entry name" value="DUF5719"/>
</dbReference>
<name>A0ABS7ZE85_9MICO</name>
<proteinExistence type="predicted"/>
<protein>
    <submittedName>
        <fullName evidence="2">DUF5719 family protein</fullName>
    </submittedName>
</protein>
<gene>
    <name evidence="2" type="ORF">LEP48_05290</name>
</gene>
<dbReference type="RefSeq" id="WP_225564542.1">
    <property type="nucleotide sequence ID" value="NZ_JAIXCQ010000003.1"/>
</dbReference>
<feature type="region of interest" description="Disordered" evidence="1">
    <location>
        <begin position="102"/>
        <end position="127"/>
    </location>
</feature>
<comment type="caution">
    <text evidence="2">The sequence shown here is derived from an EMBL/GenBank/DDBJ whole genome shotgun (WGS) entry which is preliminary data.</text>
</comment>
<keyword evidence="3" id="KW-1185">Reference proteome</keyword>
<evidence type="ECO:0000313" key="3">
    <source>
        <dbReference type="Proteomes" id="UP001319870"/>
    </source>
</evidence>
<reference evidence="2 3" key="1">
    <citation type="submission" date="2021-09" db="EMBL/GenBank/DDBJ databases">
        <title>Isoptericola luteus sp. nov., a novel bacterium isolated from Harbin, the capital city of Heilongjiang province.</title>
        <authorList>
            <person name="Li J."/>
        </authorList>
    </citation>
    <scope>NUCLEOTIDE SEQUENCE [LARGE SCALE GENOMIC DNA]</scope>
    <source>
        <strain evidence="2 3">NEAU-Y5</strain>
    </source>
</reference>
<evidence type="ECO:0000313" key="2">
    <source>
        <dbReference type="EMBL" id="MCA5892767.1"/>
    </source>
</evidence>
<dbReference type="Proteomes" id="UP001319870">
    <property type="component" value="Unassembled WGS sequence"/>
</dbReference>
<organism evidence="2 3">
    <name type="scientific">Isoptericola luteus</name>
    <dbReference type="NCBI Taxonomy" id="2879484"/>
    <lineage>
        <taxon>Bacteria</taxon>
        <taxon>Bacillati</taxon>
        <taxon>Actinomycetota</taxon>
        <taxon>Actinomycetes</taxon>
        <taxon>Micrococcales</taxon>
        <taxon>Promicromonosporaceae</taxon>
        <taxon>Isoptericola</taxon>
    </lineage>
</organism>
<evidence type="ECO:0000256" key="1">
    <source>
        <dbReference type="SAM" id="MobiDB-lite"/>
    </source>
</evidence>
<dbReference type="EMBL" id="JAIXCQ010000003">
    <property type="protein sequence ID" value="MCA5892767.1"/>
    <property type="molecule type" value="Genomic_DNA"/>
</dbReference>
<accession>A0ABS7ZE85</accession>